<sequence length="172" mass="19370">MKLVSLRGNGLPHRTWTRAEETAEPWVFRIPPGASVLEADGRSWSSGYPVVALFWPDRYYQVFRLCKPEGTEYYCNVITPPVYDAAARTVRFHDLDLDVYVDASGVRLLDADQFEARRPEYPSAWIEAALAAAEELTRLAQNRQGPFASLTERALTPSPCWRRLPTACAPAP</sequence>
<keyword evidence="1" id="KW-0378">Hydrolase</keyword>
<dbReference type="SUPFAM" id="SSF159234">
    <property type="entry name" value="FomD-like"/>
    <property type="match status" value="1"/>
</dbReference>
<feature type="domain" description="DUF402" evidence="2">
    <location>
        <begin position="13"/>
        <end position="144"/>
    </location>
</feature>
<dbReference type="Pfam" id="PF04167">
    <property type="entry name" value="DUF402"/>
    <property type="match status" value="1"/>
</dbReference>
<accession>A0A1I7K2I7</accession>
<dbReference type="PANTHER" id="PTHR39159">
    <property type="match status" value="1"/>
</dbReference>
<protein>
    <recommendedName>
        <fullName evidence="2">DUF402 domain-containing protein</fullName>
    </recommendedName>
</protein>
<dbReference type="InterPro" id="IPR035930">
    <property type="entry name" value="FomD-like_sf"/>
</dbReference>
<evidence type="ECO:0000259" key="2">
    <source>
        <dbReference type="Pfam" id="PF04167"/>
    </source>
</evidence>
<dbReference type="Gene3D" id="2.40.380.10">
    <property type="entry name" value="FomD-like"/>
    <property type="match status" value="1"/>
</dbReference>
<evidence type="ECO:0000256" key="1">
    <source>
        <dbReference type="ARBA" id="ARBA00022801"/>
    </source>
</evidence>
<keyword evidence="4" id="KW-1185">Reference proteome</keyword>
<dbReference type="PANTHER" id="PTHR39159:SF1">
    <property type="entry name" value="UPF0374 PROTEIN YGAC"/>
    <property type="match status" value="1"/>
</dbReference>
<dbReference type="Proteomes" id="UP000183508">
    <property type="component" value="Unassembled WGS sequence"/>
</dbReference>
<reference evidence="4" key="1">
    <citation type="submission" date="2016-10" db="EMBL/GenBank/DDBJ databases">
        <authorList>
            <person name="Varghese N."/>
        </authorList>
    </citation>
    <scope>NUCLEOTIDE SEQUENCE [LARGE SCALE GENOMIC DNA]</scope>
    <source>
        <strain evidence="4">DSM 17980</strain>
    </source>
</reference>
<dbReference type="STRING" id="392015.SAMN05421543_11348"/>
<gene>
    <name evidence="3" type="ORF">SAMN05421543_11348</name>
</gene>
<dbReference type="AlphaFoldDB" id="A0A1I7K2I7"/>
<dbReference type="GO" id="GO:0016787">
    <property type="term" value="F:hydrolase activity"/>
    <property type="evidence" value="ECO:0007669"/>
    <property type="project" value="UniProtKB-KW"/>
</dbReference>
<name>A0A1I7K2I7_9BACL</name>
<organism evidence="3 4">
    <name type="scientific">Alicyclobacillus macrosporangiidus</name>
    <dbReference type="NCBI Taxonomy" id="392015"/>
    <lineage>
        <taxon>Bacteria</taxon>
        <taxon>Bacillati</taxon>
        <taxon>Bacillota</taxon>
        <taxon>Bacilli</taxon>
        <taxon>Bacillales</taxon>
        <taxon>Alicyclobacillaceae</taxon>
        <taxon>Alicyclobacillus</taxon>
    </lineage>
</organism>
<proteinExistence type="predicted"/>
<dbReference type="InterPro" id="IPR050212">
    <property type="entry name" value="Ntdp-like"/>
</dbReference>
<dbReference type="InterPro" id="IPR007295">
    <property type="entry name" value="DUF402"/>
</dbReference>
<evidence type="ECO:0000313" key="3">
    <source>
        <dbReference type="EMBL" id="SFU91602.1"/>
    </source>
</evidence>
<evidence type="ECO:0000313" key="4">
    <source>
        <dbReference type="Proteomes" id="UP000183508"/>
    </source>
</evidence>
<dbReference type="EMBL" id="FPBV01000013">
    <property type="protein sequence ID" value="SFU91602.1"/>
    <property type="molecule type" value="Genomic_DNA"/>
</dbReference>
<dbReference type="RefSeq" id="WP_074953381.1">
    <property type="nucleotide sequence ID" value="NZ_FPBV01000013.1"/>
</dbReference>